<sequence>MLHHDNISSQAAEQTNKLLKVKKKIELMSNPACSPNLASRQERYEKVVSNAASEQPLNRYETESDSKGVSASAKKLKDRDEEFDINYELSYRIINFNATVWNLAPKSYSSGKRVLNIATDIAHAERALTDAAKEARSNIKSSRKDNEEENLNIEEQLYGPGIAD</sequence>
<proteinExistence type="predicted"/>
<reference evidence="2 3" key="1">
    <citation type="journal article" date="2019" name="Commun. Biol.">
        <title>The bagworm genome reveals a unique fibroin gene that provides high tensile strength.</title>
        <authorList>
            <person name="Kono N."/>
            <person name="Nakamura H."/>
            <person name="Ohtoshi R."/>
            <person name="Tomita M."/>
            <person name="Numata K."/>
            <person name="Arakawa K."/>
        </authorList>
    </citation>
    <scope>NUCLEOTIDE SEQUENCE [LARGE SCALE GENOMIC DNA]</scope>
</reference>
<evidence type="ECO:0000313" key="2">
    <source>
        <dbReference type="EMBL" id="GBP47585.1"/>
    </source>
</evidence>
<dbReference type="AlphaFoldDB" id="A0A4C1WBR9"/>
<feature type="region of interest" description="Disordered" evidence="1">
    <location>
        <begin position="48"/>
        <end position="75"/>
    </location>
</feature>
<feature type="region of interest" description="Disordered" evidence="1">
    <location>
        <begin position="134"/>
        <end position="164"/>
    </location>
</feature>
<evidence type="ECO:0000313" key="3">
    <source>
        <dbReference type="Proteomes" id="UP000299102"/>
    </source>
</evidence>
<name>A0A4C1WBR9_EUMVA</name>
<keyword evidence="3" id="KW-1185">Reference proteome</keyword>
<dbReference type="OrthoDB" id="421276at2759"/>
<evidence type="ECO:0000256" key="1">
    <source>
        <dbReference type="SAM" id="MobiDB-lite"/>
    </source>
</evidence>
<organism evidence="2 3">
    <name type="scientific">Eumeta variegata</name>
    <name type="common">Bagworm moth</name>
    <name type="synonym">Eumeta japonica</name>
    <dbReference type="NCBI Taxonomy" id="151549"/>
    <lineage>
        <taxon>Eukaryota</taxon>
        <taxon>Metazoa</taxon>
        <taxon>Ecdysozoa</taxon>
        <taxon>Arthropoda</taxon>
        <taxon>Hexapoda</taxon>
        <taxon>Insecta</taxon>
        <taxon>Pterygota</taxon>
        <taxon>Neoptera</taxon>
        <taxon>Endopterygota</taxon>
        <taxon>Lepidoptera</taxon>
        <taxon>Glossata</taxon>
        <taxon>Ditrysia</taxon>
        <taxon>Tineoidea</taxon>
        <taxon>Psychidae</taxon>
        <taxon>Oiketicinae</taxon>
        <taxon>Eumeta</taxon>
    </lineage>
</organism>
<dbReference type="EMBL" id="BGZK01000504">
    <property type="protein sequence ID" value="GBP47585.1"/>
    <property type="molecule type" value="Genomic_DNA"/>
</dbReference>
<dbReference type="Proteomes" id="UP000299102">
    <property type="component" value="Unassembled WGS sequence"/>
</dbReference>
<gene>
    <name evidence="2" type="ORF">EVAR_40141_1</name>
</gene>
<protein>
    <submittedName>
        <fullName evidence="2">Uncharacterized protein</fullName>
    </submittedName>
</protein>
<accession>A0A4C1WBR9</accession>
<feature type="compositionally biased region" description="Basic and acidic residues" evidence="1">
    <location>
        <begin position="134"/>
        <end position="146"/>
    </location>
</feature>
<comment type="caution">
    <text evidence="2">The sequence shown here is derived from an EMBL/GenBank/DDBJ whole genome shotgun (WGS) entry which is preliminary data.</text>
</comment>